<protein>
    <submittedName>
        <fullName evidence="1">Uncharacterized protein</fullName>
    </submittedName>
</protein>
<evidence type="ECO:0000313" key="2">
    <source>
        <dbReference type="Proteomes" id="UP001374599"/>
    </source>
</evidence>
<dbReference type="Proteomes" id="UP001374599">
    <property type="component" value="Unassembled WGS sequence"/>
</dbReference>
<comment type="caution">
    <text evidence="1">The sequence shown here is derived from an EMBL/GenBank/DDBJ whole genome shotgun (WGS) entry which is preliminary data.</text>
</comment>
<dbReference type="EMBL" id="BTPU01000067">
    <property type="protein sequence ID" value="GMQ64347.1"/>
    <property type="molecule type" value="Genomic_DNA"/>
</dbReference>
<gene>
    <name evidence="1" type="ORF">AN2V17_35840</name>
</gene>
<name>A0ACB5UMZ1_9FIRM</name>
<organism evidence="1 2">
    <name type="scientific">Vallitalea maricola</name>
    <dbReference type="NCBI Taxonomy" id="3074433"/>
    <lineage>
        <taxon>Bacteria</taxon>
        <taxon>Bacillati</taxon>
        <taxon>Bacillota</taxon>
        <taxon>Clostridia</taxon>
        <taxon>Lachnospirales</taxon>
        <taxon>Vallitaleaceae</taxon>
        <taxon>Vallitalea</taxon>
    </lineage>
</organism>
<accession>A0ACB5UMZ1</accession>
<proteinExistence type="predicted"/>
<keyword evidence="2" id="KW-1185">Reference proteome</keyword>
<sequence length="339" mass="39074">MPDIYSTKTMLSSINQMLPVYTFFRDTFFPNTVTSPTEEVEVDYKKGKRKMAPFVAPRRGGVVVTRDGFTTKNYKVPKIAPVRIMTPDDLSKRGMGENPYNAKDPEDRAKELLATDMIELDDMITRREEWMCREVMLNGKVLMEGEGFEQQVDYKFTNRITLTGDAKWTNESSDPLADLKDERKRIIKKCGKAPNILVFSSDAIDIFVNHPKVKDKLDNRRMNYGNIEPTIKNDAITFYGKLPELGVEIYSYDEWFLDDDDNEVPMMPEKTVIFASKGQHKRLYGAVRQIENKEFVVIEGERVPKSWVDDENEVRKVRITSKPLPCPDDVDSWSVIKIA</sequence>
<reference evidence="1" key="1">
    <citation type="submission" date="2023-09" db="EMBL/GenBank/DDBJ databases">
        <title>Vallitalea sediminicola and Vallitalea maricola sp. nov., anaerobic bacteria isolated from marine sediment.</title>
        <authorList>
            <person name="Hirano S."/>
            <person name="Maeda A."/>
            <person name="Terahara T."/>
            <person name="Mori K."/>
            <person name="Hamada M."/>
            <person name="Matsumoto R."/>
            <person name="Kobayashi T."/>
        </authorList>
    </citation>
    <scope>NUCLEOTIDE SEQUENCE</scope>
    <source>
        <strain evidence="1">AN17-2</strain>
    </source>
</reference>
<evidence type="ECO:0000313" key="1">
    <source>
        <dbReference type="EMBL" id="GMQ64347.1"/>
    </source>
</evidence>